<reference evidence="8" key="1">
    <citation type="submission" date="2019-03" db="EMBL/GenBank/DDBJ databases">
        <title>Long read genome sequence of the mycoparasitic Pythium oligandrum ATCC 38472 isolated from sugarbeet rhizosphere.</title>
        <authorList>
            <person name="Gaulin E."/>
        </authorList>
    </citation>
    <scope>NUCLEOTIDE SEQUENCE</scope>
    <source>
        <strain evidence="8">ATCC 38472_TT</strain>
    </source>
</reference>
<organism evidence="8 9">
    <name type="scientific">Pythium oligandrum</name>
    <name type="common">Mycoparasitic fungus</name>
    <dbReference type="NCBI Taxonomy" id="41045"/>
    <lineage>
        <taxon>Eukaryota</taxon>
        <taxon>Sar</taxon>
        <taxon>Stramenopiles</taxon>
        <taxon>Oomycota</taxon>
        <taxon>Peronosporomycetes</taxon>
        <taxon>Pythiales</taxon>
        <taxon>Pythiaceae</taxon>
        <taxon>Pythium</taxon>
    </lineage>
</organism>
<feature type="region of interest" description="Disordered" evidence="7">
    <location>
        <begin position="193"/>
        <end position="227"/>
    </location>
</feature>
<evidence type="ECO:0000256" key="7">
    <source>
        <dbReference type="SAM" id="MobiDB-lite"/>
    </source>
</evidence>
<feature type="compositionally biased region" description="Low complexity" evidence="7">
    <location>
        <begin position="24"/>
        <end position="33"/>
    </location>
</feature>
<evidence type="ECO:0000256" key="6">
    <source>
        <dbReference type="SAM" id="Coils"/>
    </source>
</evidence>
<gene>
    <name evidence="8" type="ORF">Poli38472_001859</name>
</gene>
<keyword evidence="9" id="KW-1185">Reference proteome</keyword>
<feature type="compositionally biased region" description="Basic residues" evidence="7">
    <location>
        <begin position="204"/>
        <end position="213"/>
    </location>
</feature>
<name>A0A8K1FTL4_PYTOL</name>
<dbReference type="SMART" id="SM01401">
    <property type="entry name" value="Sds3"/>
    <property type="match status" value="1"/>
</dbReference>
<protein>
    <submittedName>
        <fullName evidence="8">Uncharacterized protein</fullName>
    </submittedName>
</protein>
<dbReference type="Proteomes" id="UP000794436">
    <property type="component" value="Unassembled WGS sequence"/>
</dbReference>
<evidence type="ECO:0000256" key="5">
    <source>
        <dbReference type="ARBA" id="ARBA00023242"/>
    </source>
</evidence>
<dbReference type="GO" id="GO:0005654">
    <property type="term" value="C:nucleoplasm"/>
    <property type="evidence" value="ECO:0007669"/>
    <property type="project" value="UniProtKB-ARBA"/>
</dbReference>
<dbReference type="GO" id="GO:0010468">
    <property type="term" value="P:regulation of gene expression"/>
    <property type="evidence" value="ECO:0007669"/>
    <property type="project" value="UniProtKB-ARBA"/>
</dbReference>
<feature type="compositionally biased region" description="Acidic residues" evidence="7">
    <location>
        <begin position="53"/>
        <end position="64"/>
    </location>
</feature>
<feature type="compositionally biased region" description="Basic and acidic residues" evidence="7">
    <location>
        <begin position="34"/>
        <end position="52"/>
    </location>
</feature>
<evidence type="ECO:0000256" key="3">
    <source>
        <dbReference type="ARBA" id="ARBA00023015"/>
    </source>
</evidence>
<dbReference type="Pfam" id="PF08598">
    <property type="entry name" value="Sds3"/>
    <property type="match status" value="1"/>
</dbReference>
<feature type="coiled-coil region" evidence="6">
    <location>
        <begin position="87"/>
        <end position="121"/>
    </location>
</feature>
<keyword evidence="3" id="KW-0805">Transcription regulation</keyword>
<evidence type="ECO:0000256" key="1">
    <source>
        <dbReference type="ARBA" id="ARBA00004123"/>
    </source>
</evidence>
<keyword evidence="6" id="KW-0175">Coiled coil</keyword>
<evidence type="ECO:0000313" key="9">
    <source>
        <dbReference type="Proteomes" id="UP000794436"/>
    </source>
</evidence>
<evidence type="ECO:0000256" key="2">
    <source>
        <dbReference type="ARBA" id="ARBA00022491"/>
    </source>
</evidence>
<keyword evidence="2" id="KW-0678">Repressor</keyword>
<comment type="subcellular location">
    <subcellularLocation>
        <location evidence="1">Nucleus</location>
    </subcellularLocation>
</comment>
<feature type="region of interest" description="Disordered" evidence="7">
    <location>
        <begin position="1"/>
        <end position="87"/>
    </location>
</feature>
<feature type="compositionally biased region" description="Basic and acidic residues" evidence="7">
    <location>
        <begin position="216"/>
        <end position="227"/>
    </location>
</feature>
<evidence type="ECO:0000313" key="8">
    <source>
        <dbReference type="EMBL" id="TMW69703.1"/>
    </source>
</evidence>
<dbReference type="OrthoDB" id="162167at2759"/>
<dbReference type="EMBL" id="SPLM01000001">
    <property type="protein sequence ID" value="TMW69703.1"/>
    <property type="molecule type" value="Genomic_DNA"/>
</dbReference>
<comment type="caution">
    <text evidence="8">The sequence shown here is derived from an EMBL/GenBank/DDBJ whole genome shotgun (WGS) entry which is preliminary data.</text>
</comment>
<dbReference type="AlphaFoldDB" id="A0A8K1FTL4"/>
<sequence length="373" mass="42197">MSSTVVVETPPKPLEAVEVNGSDVVSPSAPVAVEDAKTTEEEVEMEDSKTASESEDGEVEPMDLETEKTDGETNGEAASASAPSYTVRRAEDDARALELAKRRLQIQIAFVENARKKLEEESHPDFVARLGKLEEDRDRLLDRAKIQEAYWQHCTSVIFDYECEEASSEYLLNCDKLRQDMLDEIQNEIEILNDQRKGSSSARKTTRKTRSTRTKPGSEEKTASLESAHRIKKRVGNVFQQLENRLAQSEVDHDLRELGNLLDSANKKRRMDVIYPNDLPYVAKYHRSTFLYRDEVFQEGDEILVRNFMTGVDYAAVLCAITSTELFVLSEKGKYSRLVLMDLRQGRVVVSALTPDQIAALNEREEREALLSP</sequence>
<dbReference type="InterPro" id="IPR013907">
    <property type="entry name" value="Sds3"/>
</dbReference>
<evidence type="ECO:0000256" key="4">
    <source>
        <dbReference type="ARBA" id="ARBA00023163"/>
    </source>
</evidence>
<keyword evidence="4" id="KW-0804">Transcription</keyword>
<proteinExistence type="predicted"/>
<keyword evidence="5" id="KW-0539">Nucleus</keyword>
<accession>A0A8K1FTL4</accession>